<dbReference type="InterPro" id="IPR012495">
    <property type="entry name" value="TadE-like_dom"/>
</dbReference>
<feature type="transmembrane region" description="Helical" evidence="1">
    <location>
        <begin position="21"/>
        <end position="40"/>
    </location>
</feature>
<name>A0ABS5EVA4_9PROT</name>
<feature type="domain" description="TadE-like" evidence="2">
    <location>
        <begin position="19"/>
        <end position="61"/>
    </location>
</feature>
<evidence type="ECO:0000313" key="3">
    <source>
        <dbReference type="EMBL" id="MBR0664235.1"/>
    </source>
</evidence>
<keyword evidence="1" id="KW-1133">Transmembrane helix</keyword>
<sequence>MPSHHGQRLLDRLRRDRRGVSIVEFAVIANVVLVLLLIGFEAAFQMVISTALDHGAREASRTAALGPVGGVTSRDAVLARVLTRAGLPLGAWGTASITAERFTDYAALASSGALPAGNLCNGGGTQTTSTGVSGGIIRYCIHYDARGFTPLARMFLASGLFQHRTFFVVQNEPY</sequence>
<dbReference type="Proteomes" id="UP001196870">
    <property type="component" value="Unassembled WGS sequence"/>
</dbReference>
<protein>
    <submittedName>
        <fullName evidence="3">Pilus assembly protein</fullName>
    </submittedName>
</protein>
<evidence type="ECO:0000259" key="2">
    <source>
        <dbReference type="Pfam" id="PF07811"/>
    </source>
</evidence>
<keyword evidence="4" id="KW-1185">Reference proteome</keyword>
<evidence type="ECO:0000313" key="4">
    <source>
        <dbReference type="Proteomes" id="UP001196870"/>
    </source>
</evidence>
<proteinExistence type="predicted"/>
<keyword evidence="1" id="KW-0472">Membrane</keyword>
<reference evidence="4" key="1">
    <citation type="journal article" date="2021" name="Syst. Appl. Microbiol.">
        <title>Roseomonas hellenica sp. nov., isolated from roots of wild-growing Alkanna tinctoria.</title>
        <authorList>
            <person name="Rat A."/>
            <person name="Naranjo H.D."/>
            <person name="Lebbe L."/>
            <person name="Cnockaert M."/>
            <person name="Krigas N."/>
            <person name="Grigoriadou K."/>
            <person name="Maloupa E."/>
            <person name="Willems A."/>
        </authorList>
    </citation>
    <scope>NUCLEOTIDE SEQUENCE [LARGE SCALE GENOMIC DNA]</scope>
    <source>
        <strain evidence="4">LMG 31523</strain>
    </source>
</reference>
<accession>A0ABS5EVA4</accession>
<keyword evidence="1" id="KW-0812">Transmembrane</keyword>
<comment type="caution">
    <text evidence="3">The sequence shown here is derived from an EMBL/GenBank/DDBJ whole genome shotgun (WGS) entry which is preliminary data.</text>
</comment>
<organism evidence="3 4">
    <name type="scientific">Plastoroseomonas hellenica</name>
    <dbReference type="NCBI Taxonomy" id="2687306"/>
    <lineage>
        <taxon>Bacteria</taxon>
        <taxon>Pseudomonadati</taxon>
        <taxon>Pseudomonadota</taxon>
        <taxon>Alphaproteobacteria</taxon>
        <taxon>Acetobacterales</taxon>
        <taxon>Acetobacteraceae</taxon>
        <taxon>Plastoroseomonas</taxon>
    </lineage>
</organism>
<dbReference type="Pfam" id="PF07811">
    <property type="entry name" value="TadE"/>
    <property type="match status" value="1"/>
</dbReference>
<gene>
    <name evidence="3" type="ORF">GXW71_07685</name>
</gene>
<dbReference type="EMBL" id="JAAGBB010000007">
    <property type="protein sequence ID" value="MBR0664235.1"/>
    <property type="molecule type" value="Genomic_DNA"/>
</dbReference>
<dbReference type="RefSeq" id="WP_211851833.1">
    <property type="nucleotide sequence ID" value="NZ_JAAGBB010000007.1"/>
</dbReference>
<evidence type="ECO:0000256" key="1">
    <source>
        <dbReference type="SAM" id="Phobius"/>
    </source>
</evidence>